<sequence>MTADDRDMAAAEYVLGTLPDAERAAAAARIEADPAFARAVRDWQDRLAPLDAEAAAVTPPDRVWPKIRAAVGAEAVVPRVDPADRVGAPVGPVAEVVDLAARVRRWRATAVVFGALAAGLAALAVVDRLPQWLGTLPAGGRYVAVVNRDASLPALIVDVDTGRGVVTVRPVAAEQPAGRSLELWVIPDGGKPRSLGLVDPKAAVVTISGEKAGPIPAKGLFAITVEPPGGSPTGEPSGAPVYAGPLIPADE</sequence>
<keyword evidence="5" id="KW-1185">Reference proteome</keyword>
<dbReference type="InterPro" id="IPR018764">
    <property type="entry name" value="RskA_C"/>
</dbReference>
<protein>
    <submittedName>
        <fullName evidence="4">Anti-sigma-K factor RskA</fullName>
    </submittedName>
</protein>
<evidence type="ECO:0000313" key="5">
    <source>
        <dbReference type="Proteomes" id="UP000294547"/>
    </source>
</evidence>
<dbReference type="GO" id="GO:0006417">
    <property type="term" value="P:regulation of translation"/>
    <property type="evidence" value="ECO:0007669"/>
    <property type="project" value="TreeGrafter"/>
</dbReference>
<dbReference type="EMBL" id="SNXY01000007">
    <property type="protein sequence ID" value="TDP85149.1"/>
    <property type="molecule type" value="Genomic_DNA"/>
</dbReference>
<keyword evidence="2" id="KW-1133">Transmembrane helix</keyword>
<accession>A0A4R6RFN5</accession>
<dbReference type="GO" id="GO:0016989">
    <property type="term" value="F:sigma factor antagonist activity"/>
    <property type="evidence" value="ECO:0007669"/>
    <property type="project" value="TreeGrafter"/>
</dbReference>
<dbReference type="PANTHER" id="PTHR37461:SF1">
    <property type="entry name" value="ANTI-SIGMA-K FACTOR RSKA"/>
    <property type="match status" value="1"/>
</dbReference>
<dbReference type="Pfam" id="PF10099">
    <property type="entry name" value="RskA_C"/>
    <property type="match status" value="1"/>
</dbReference>
<proteinExistence type="predicted"/>
<evidence type="ECO:0000256" key="2">
    <source>
        <dbReference type="SAM" id="Phobius"/>
    </source>
</evidence>
<evidence type="ECO:0000256" key="1">
    <source>
        <dbReference type="SAM" id="MobiDB-lite"/>
    </source>
</evidence>
<dbReference type="GO" id="GO:0005886">
    <property type="term" value="C:plasma membrane"/>
    <property type="evidence" value="ECO:0007669"/>
    <property type="project" value="InterPro"/>
</dbReference>
<comment type="caution">
    <text evidence="4">The sequence shown here is derived from an EMBL/GenBank/DDBJ whole genome shotgun (WGS) entry which is preliminary data.</text>
</comment>
<dbReference type="AlphaFoldDB" id="A0A4R6RFN5"/>
<organism evidence="4 5">
    <name type="scientific">Oharaeibacter diazotrophicus</name>
    <dbReference type="NCBI Taxonomy" id="1920512"/>
    <lineage>
        <taxon>Bacteria</taxon>
        <taxon>Pseudomonadati</taxon>
        <taxon>Pseudomonadota</taxon>
        <taxon>Alphaproteobacteria</taxon>
        <taxon>Hyphomicrobiales</taxon>
        <taxon>Pleomorphomonadaceae</taxon>
        <taxon>Oharaeibacter</taxon>
    </lineage>
</organism>
<dbReference type="InterPro" id="IPR051474">
    <property type="entry name" value="Anti-sigma-K/W_factor"/>
</dbReference>
<feature type="domain" description="Anti-sigma K factor RskA C-terminal" evidence="3">
    <location>
        <begin position="115"/>
        <end position="238"/>
    </location>
</feature>
<dbReference type="OrthoDB" id="9816387at2"/>
<reference evidence="4 5" key="1">
    <citation type="submission" date="2019-03" db="EMBL/GenBank/DDBJ databases">
        <title>Genomic Encyclopedia of Type Strains, Phase IV (KMG-IV): sequencing the most valuable type-strain genomes for metagenomic binning, comparative biology and taxonomic classification.</title>
        <authorList>
            <person name="Goeker M."/>
        </authorList>
    </citation>
    <scope>NUCLEOTIDE SEQUENCE [LARGE SCALE GENOMIC DNA]</scope>
    <source>
        <strain evidence="4 5">DSM 102969</strain>
    </source>
</reference>
<keyword evidence="2" id="KW-0472">Membrane</keyword>
<gene>
    <name evidence="4" type="ORF">EDD54_1997</name>
</gene>
<keyword evidence="2" id="KW-0812">Transmembrane</keyword>
<feature type="transmembrane region" description="Helical" evidence="2">
    <location>
        <begin position="108"/>
        <end position="126"/>
    </location>
</feature>
<evidence type="ECO:0000313" key="4">
    <source>
        <dbReference type="EMBL" id="TDP85149.1"/>
    </source>
</evidence>
<dbReference type="RefSeq" id="WP_126541017.1">
    <property type="nucleotide sequence ID" value="NZ_BSPM01000004.1"/>
</dbReference>
<evidence type="ECO:0000259" key="3">
    <source>
        <dbReference type="Pfam" id="PF10099"/>
    </source>
</evidence>
<feature type="region of interest" description="Disordered" evidence="1">
    <location>
        <begin position="227"/>
        <end position="251"/>
    </location>
</feature>
<dbReference type="PANTHER" id="PTHR37461">
    <property type="entry name" value="ANTI-SIGMA-K FACTOR RSKA"/>
    <property type="match status" value="1"/>
</dbReference>
<name>A0A4R6RFN5_9HYPH</name>
<dbReference type="Proteomes" id="UP000294547">
    <property type="component" value="Unassembled WGS sequence"/>
</dbReference>